<keyword evidence="4" id="KW-0378">Hydrolase</keyword>
<dbReference type="Gene3D" id="3.40.50.1820">
    <property type="entry name" value="alpha/beta hydrolase"/>
    <property type="match status" value="1"/>
</dbReference>
<keyword evidence="7" id="KW-1185">Reference proteome</keyword>
<dbReference type="PANTHER" id="PTHR11010:SF117">
    <property type="entry name" value="SERINE PROTEASE 16"/>
    <property type="match status" value="1"/>
</dbReference>
<dbReference type="EMBL" id="OC921894">
    <property type="protein sequence ID" value="CAD7653768.1"/>
    <property type="molecule type" value="Genomic_DNA"/>
</dbReference>
<dbReference type="PANTHER" id="PTHR11010">
    <property type="entry name" value="PROTEASE S28 PRO-X CARBOXYPEPTIDASE-RELATED"/>
    <property type="match status" value="1"/>
</dbReference>
<dbReference type="GO" id="GO:0070008">
    <property type="term" value="F:serine-type exopeptidase activity"/>
    <property type="evidence" value="ECO:0007669"/>
    <property type="project" value="InterPro"/>
</dbReference>
<dbReference type="InterPro" id="IPR008758">
    <property type="entry name" value="Peptidase_S28"/>
</dbReference>
<dbReference type="InterPro" id="IPR029058">
    <property type="entry name" value="AB_hydrolase_fold"/>
</dbReference>
<dbReference type="GO" id="GO:0006508">
    <property type="term" value="P:proteolysis"/>
    <property type="evidence" value="ECO:0007669"/>
    <property type="project" value="UniProtKB-KW"/>
</dbReference>
<keyword evidence="2" id="KW-0645">Protease</keyword>
<evidence type="ECO:0000256" key="4">
    <source>
        <dbReference type="ARBA" id="ARBA00022801"/>
    </source>
</evidence>
<dbReference type="InterPro" id="IPR042269">
    <property type="entry name" value="Ser_carbopepase_S28_SKS"/>
</dbReference>
<dbReference type="SUPFAM" id="SSF53474">
    <property type="entry name" value="alpha/beta-Hydrolases"/>
    <property type="match status" value="1"/>
</dbReference>
<evidence type="ECO:0000256" key="5">
    <source>
        <dbReference type="ARBA" id="ARBA00023180"/>
    </source>
</evidence>
<dbReference type="OrthoDB" id="1735038at2759"/>
<dbReference type="Gene3D" id="1.20.120.980">
    <property type="entry name" value="Serine carboxypeptidase S28, SKS domain"/>
    <property type="match status" value="1"/>
</dbReference>
<comment type="similarity">
    <text evidence="1">Belongs to the peptidase S28 family.</text>
</comment>
<evidence type="ECO:0000313" key="6">
    <source>
        <dbReference type="EMBL" id="CAD7653768.1"/>
    </source>
</evidence>
<organism evidence="6">
    <name type="scientific">Oppiella nova</name>
    <dbReference type="NCBI Taxonomy" id="334625"/>
    <lineage>
        <taxon>Eukaryota</taxon>
        <taxon>Metazoa</taxon>
        <taxon>Ecdysozoa</taxon>
        <taxon>Arthropoda</taxon>
        <taxon>Chelicerata</taxon>
        <taxon>Arachnida</taxon>
        <taxon>Acari</taxon>
        <taxon>Acariformes</taxon>
        <taxon>Sarcoptiformes</taxon>
        <taxon>Oribatida</taxon>
        <taxon>Brachypylina</taxon>
        <taxon>Oppioidea</taxon>
        <taxon>Oppiidae</taxon>
        <taxon>Oppiella</taxon>
    </lineage>
</organism>
<evidence type="ECO:0000256" key="2">
    <source>
        <dbReference type="ARBA" id="ARBA00022670"/>
    </source>
</evidence>
<dbReference type="Pfam" id="PF05577">
    <property type="entry name" value="Peptidase_S28"/>
    <property type="match status" value="1"/>
</dbReference>
<gene>
    <name evidence="6" type="ORF">ONB1V03_LOCUS10421</name>
</gene>
<dbReference type="EMBL" id="CAJPVJ010007069">
    <property type="protein sequence ID" value="CAG2170955.1"/>
    <property type="molecule type" value="Genomic_DNA"/>
</dbReference>
<evidence type="ECO:0000256" key="3">
    <source>
        <dbReference type="ARBA" id="ARBA00022729"/>
    </source>
</evidence>
<dbReference type="Proteomes" id="UP000728032">
    <property type="component" value="Unassembled WGS sequence"/>
</dbReference>
<dbReference type="GO" id="GO:0008239">
    <property type="term" value="F:dipeptidyl-peptidase activity"/>
    <property type="evidence" value="ECO:0007669"/>
    <property type="project" value="TreeGrafter"/>
</dbReference>
<sequence length="420" mass="47291">MTRYYISDTYYRSGGPVFLLMGDEEALDPNLFMTTQMSTNFAQQFNALAITLEHRYYGQSMPTPNLSVSNLRYLTIDQVLRDVATFIDYLTTNLSLNGSKWVVFGGSYGGTLAALVRATYPNKTAGAVASSAPMEFVYDFKTYLKAVSKSLGTQCSQYFGEATQELEEEFKSPEGWYTIQQQFNLCDPFNGTDTLDVYQFMDQLTNNIMGAVQYNNLGLYPSIDTMCSIMANTYGNSRPLDRYIRVFNLFSGGSQCNDFEYDDNIELMKQTGLTDQASTSGDRQYLYESCNQLGWFQTTDLRKGQPFGNDIPIKLYAKQCADIFGPKFTAHTIRLNVKNTNRSYGIRNINITNTVFINGSIDPWRVIGVLHDINNSTRAILIKGTSHCQDMLESAPTDPPSLVKARHMIVQQLKSIGKNK</sequence>
<keyword evidence="5" id="KW-0325">Glycoprotein</keyword>
<evidence type="ECO:0000313" key="7">
    <source>
        <dbReference type="Proteomes" id="UP000728032"/>
    </source>
</evidence>
<protein>
    <submittedName>
        <fullName evidence="6">Uncharacterized protein</fullName>
    </submittedName>
</protein>
<proteinExistence type="inferred from homology"/>
<name>A0A7R9M5M4_9ACAR</name>
<reference evidence="6" key="1">
    <citation type="submission" date="2020-11" db="EMBL/GenBank/DDBJ databases">
        <authorList>
            <person name="Tran Van P."/>
        </authorList>
    </citation>
    <scope>NUCLEOTIDE SEQUENCE</scope>
</reference>
<accession>A0A7R9M5M4</accession>
<keyword evidence="3" id="KW-0732">Signal</keyword>
<dbReference type="AlphaFoldDB" id="A0A7R9M5M4"/>
<evidence type="ECO:0000256" key="1">
    <source>
        <dbReference type="ARBA" id="ARBA00011079"/>
    </source>
</evidence>